<sequence>MIVLSHRGYWLKKNEKNTSIAFERSFSLGFGVEIDVRDWKGKLVISHNPPLNECMSFQQFLDIYTSFEARPKIAINIKADGLHDLLEKQLQQYEINNYFLFDMSVPDAILYLNKGMNIYTRQSEYEENPSFFDMSNGVWLDEFHRHWITNQSIINHLNAKKKICIVSPELHGRTYKSEWEHYKELELRIGKNKMMICTDYPEKAEDFFNA</sequence>
<dbReference type="EMBL" id="JAPFCC010000001">
    <property type="protein sequence ID" value="MCW7552196.1"/>
    <property type="molecule type" value="Genomic_DNA"/>
</dbReference>
<evidence type="ECO:0000313" key="2">
    <source>
        <dbReference type="Proteomes" id="UP001209854"/>
    </source>
</evidence>
<organism evidence="1 2">
    <name type="scientific">Endozoicomonas gorgoniicola</name>
    <dbReference type="NCBI Taxonomy" id="1234144"/>
    <lineage>
        <taxon>Bacteria</taxon>
        <taxon>Pseudomonadati</taxon>
        <taxon>Pseudomonadota</taxon>
        <taxon>Gammaproteobacteria</taxon>
        <taxon>Oceanospirillales</taxon>
        <taxon>Endozoicomonadaceae</taxon>
        <taxon>Endozoicomonas</taxon>
    </lineage>
</organism>
<dbReference type="RefSeq" id="WP_262567178.1">
    <property type="nucleotide sequence ID" value="NZ_JAPFCC010000001.1"/>
</dbReference>
<keyword evidence="2" id="KW-1185">Reference proteome</keyword>
<name>A0ABT3MS49_9GAMM</name>
<dbReference type="Gene3D" id="3.20.20.190">
    <property type="entry name" value="Phosphatidylinositol (PI) phosphodiesterase"/>
    <property type="match status" value="1"/>
</dbReference>
<protein>
    <recommendedName>
        <fullName evidence="3">Phosphodiesterase</fullName>
    </recommendedName>
</protein>
<dbReference type="SUPFAM" id="SSF51695">
    <property type="entry name" value="PLC-like phosphodiesterases"/>
    <property type="match status" value="1"/>
</dbReference>
<comment type="caution">
    <text evidence="1">The sequence shown here is derived from an EMBL/GenBank/DDBJ whole genome shotgun (WGS) entry which is preliminary data.</text>
</comment>
<reference evidence="1 2" key="1">
    <citation type="submission" date="2022-10" db="EMBL/GenBank/DDBJ databases">
        <title>High-quality genome sequences of two octocoral-associated bacteria, Endozoicomonas euniceicola EF212 and Endozoicomonas gorgoniicola PS125.</title>
        <authorList>
            <person name="Chiou Y.-J."/>
            <person name="Chen Y.-H."/>
        </authorList>
    </citation>
    <scope>NUCLEOTIDE SEQUENCE [LARGE SCALE GENOMIC DNA]</scope>
    <source>
        <strain evidence="1 2">PS125</strain>
    </source>
</reference>
<dbReference type="InterPro" id="IPR017946">
    <property type="entry name" value="PLC-like_Pdiesterase_TIM-brl"/>
</dbReference>
<dbReference type="Proteomes" id="UP001209854">
    <property type="component" value="Unassembled WGS sequence"/>
</dbReference>
<proteinExistence type="predicted"/>
<accession>A0ABT3MS49</accession>
<gene>
    <name evidence="1" type="ORF">NX722_05945</name>
</gene>
<evidence type="ECO:0008006" key="3">
    <source>
        <dbReference type="Google" id="ProtNLM"/>
    </source>
</evidence>
<evidence type="ECO:0000313" key="1">
    <source>
        <dbReference type="EMBL" id="MCW7552196.1"/>
    </source>
</evidence>